<dbReference type="GO" id="GO:0007165">
    <property type="term" value="P:signal transduction"/>
    <property type="evidence" value="ECO:0007669"/>
    <property type="project" value="InterPro"/>
</dbReference>
<dbReference type="Gene3D" id="1.20.1270.60">
    <property type="entry name" value="Arfaptin homology (AH) domain/BAR domain"/>
    <property type="match status" value="2"/>
</dbReference>
<feature type="domain" description="Rho-GAP" evidence="3">
    <location>
        <begin position="290"/>
        <end position="484"/>
    </location>
</feature>
<dbReference type="Gene3D" id="1.10.555.10">
    <property type="entry name" value="Rho GTPase activation protein"/>
    <property type="match status" value="1"/>
</dbReference>
<dbReference type="AlphaFoldDB" id="A0AAD7XZV5"/>
<dbReference type="SMART" id="SM00324">
    <property type="entry name" value="RhoGAP"/>
    <property type="match status" value="1"/>
</dbReference>
<dbReference type="GeneID" id="83212603"/>
<dbReference type="PANTHER" id="PTHR23176">
    <property type="entry name" value="RHO/RAC/CDC GTPASE-ACTIVATING PROTEIN"/>
    <property type="match status" value="1"/>
</dbReference>
<dbReference type="EMBL" id="JARTCD010000020">
    <property type="protein sequence ID" value="KAJ8659151.1"/>
    <property type="molecule type" value="Genomic_DNA"/>
</dbReference>
<feature type="coiled-coil region" evidence="2">
    <location>
        <begin position="92"/>
        <end position="122"/>
    </location>
</feature>
<organism evidence="4 5">
    <name type="scientific">Lichtheimia ornata</name>
    <dbReference type="NCBI Taxonomy" id="688661"/>
    <lineage>
        <taxon>Eukaryota</taxon>
        <taxon>Fungi</taxon>
        <taxon>Fungi incertae sedis</taxon>
        <taxon>Mucoromycota</taxon>
        <taxon>Mucoromycotina</taxon>
        <taxon>Mucoromycetes</taxon>
        <taxon>Mucorales</taxon>
        <taxon>Lichtheimiaceae</taxon>
        <taxon>Lichtheimia</taxon>
    </lineage>
</organism>
<evidence type="ECO:0000256" key="2">
    <source>
        <dbReference type="SAM" id="Coils"/>
    </source>
</evidence>
<name>A0AAD7XZV5_9FUNG</name>
<protein>
    <recommendedName>
        <fullName evidence="3">Rho-GAP domain-containing protein</fullName>
    </recommendedName>
</protein>
<dbReference type="InterPro" id="IPR050729">
    <property type="entry name" value="Rho-GAP"/>
</dbReference>
<dbReference type="InterPro" id="IPR008936">
    <property type="entry name" value="Rho_GTPase_activation_prot"/>
</dbReference>
<dbReference type="SUPFAM" id="SSF48350">
    <property type="entry name" value="GTPase activation domain, GAP"/>
    <property type="match status" value="1"/>
</dbReference>
<comment type="caution">
    <text evidence="4">The sequence shown here is derived from an EMBL/GenBank/DDBJ whole genome shotgun (WGS) entry which is preliminary data.</text>
</comment>
<keyword evidence="1" id="KW-0343">GTPase activation</keyword>
<keyword evidence="2" id="KW-0175">Coiled coil</keyword>
<dbReference type="Pfam" id="PF00620">
    <property type="entry name" value="RhoGAP"/>
    <property type="match status" value="1"/>
</dbReference>
<evidence type="ECO:0000256" key="1">
    <source>
        <dbReference type="ARBA" id="ARBA00022468"/>
    </source>
</evidence>
<dbReference type="SUPFAM" id="SSF103657">
    <property type="entry name" value="BAR/IMD domain-like"/>
    <property type="match status" value="1"/>
</dbReference>
<dbReference type="Pfam" id="PF00611">
    <property type="entry name" value="FCH"/>
    <property type="match status" value="1"/>
</dbReference>
<evidence type="ECO:0000313" key="5">
    <source>
        <dbReference type="Proteomes" id="UP001234581"/>
    </source>
</evidence>
<dbReference type="PANTHER" id="PTHR23176:SF129">
    <property type="entry name" value="RHO GTPASE ACTIVATING PROTEIN AT 16F, ISOFORM E-RELATED"/>
    <property type="match status" value="1"/>
</dbReference>
<dbReference type="Proteomes" id="UP001234581">
    <property type="component" value="Unassembled WGS sequence"/>
</dbReference>
<sequence length="488" mass="55647">MTEDILKELFRLDQKGLHCLRDKVYLELQAIKDTMLFLEKRAAIEQEYGKQMLQLSRSMNDVSQQHSGTYGNAWQQSLKVHEIIGEQRLHFADNVNHVANDLQLLLDNMEEKSKEVEELGTKHSQQLADAEVLLQLNEKLGSQQKSQQQRKSSIHRIPRKGLFRHNRAPIVELGKMEEPRAPASHLDHPQHQALLMGLKDVNDECCAALRYQLARYAYAFEQAIASDGLALDDDHGMGLRSLAERIDKESDLMGFIQSYNNQNVSRLRGGSDLFRSKLTSASLSAPVFGVDLKTLVSRNGGVPIILIRCARAVEEHGLDTIGIYRIPGISTQVQKLRAALNQDCAGHHLLENDCVPEEINNVTSVLKLWLRELPDPLFPRSLYPYFIDAAKSDDEQSRVNDISMMVHELPEENYMTLEYLMRHLEKVQQHQMHNKMDASNLATIFGMTLMGYEEASSNDLDHLQEAHYQMQVVQIILENYHVIFASDE</sequence>
<dbReference type="PROSITE" id="PS50238">
    <property type="entry name" value="RHOGAP"/>
    <property type="match status" value="1"/>
</dbReference>
<dbReference type="RefSeq" id="XP_058344064.1">
    <property type="nucleotide sequence ID" value="XM_058485237.1"/>
</dbReference>
<evidence type="ECO:0000259" key="3">
    <source>
        <dbReference type="PROSITE" id="PS50238"/>
    </source>
</evidence>
<keyword evidence="5" id="KW-1185">Reference proteome</keyword>
<dbReference type="GO" id="GO:0005737">
    <property type="term" value="C:cytoplasm"/>
    <property type="evidence" value="ECO:0007669"/>
    <property type="project" value="TreeGrafter"/>
</dbReference>
<dbReference type="InterPro" id="IPR027267">
    <property type="entry name" value="AH/BAR_dom_sf"/>
</dbReference>
<accession>A0AAD7XZV5</accession>
<dbReference type="InterPro" id="IPR000198">
    <property type="entry name" value="RhoGAP_dom"/>
</dbReference>
<reference evidence="4 5" key="1">
    <citation type="submission" date="2023-03" db="EMBL/GenBank/DDBJ databases">
        <title>Genome sequence of Lichtheimia ornata CBS 291.66.</title>
        <authorList>
            <person name="Mohabir J.T."/>
            <person name="Shea T.P."/>
            <person name="Kurbessoian T."/>
            <person name="Berby B."/>
            <person name="Fontaine J."/>
            <person name="Livny J."/>
            <person name="Gnirke A."/>
            <person name="Stajich J.E."/>
            <person name="Cuomo C.A."/>
        </authorList>
    </citation>
    <scope>NUCLEOTIDE SEQUENCE [LARGE SCALE GENOMIC DNA]</scope>
    <source>
        <strain evidence="4">CBS 291.66</strain>
    </source>
</reference>
<evidence type="ECO:0000313" key="4">
    <source>
        <dbReference type="EMBL" id="KAJ8659151.1"/>
    </source>
</evidence>
<dbReference type="SMART" id="SM00055">
    <property type="entry name" value="FCH"/>
    <property type="match status" value="1"/>
</dbReference>
<gene>
    <name evidence="4" type="ORF">O0I10_005190</name>
</gene>
<dbReference type="InterPro" id="IPR001060">
    <property type="entry name" value="FCH_dom"/>
</dbReference>
<proteinExistence type="predicted"/>
<dbReference type="GO" id="GO:0005096">
    <property type="term" value="F:GTPase activator activity"/>
    <property type="evidence" value="ECO:0007669"/>
    <property type="project" value="UniProtKB-KW"/>
</dbReference>